<dbReference type="InterPro" id="IPR000868">
    <property type="entry name" value="Isochorismatase-like_dom"/>
</dbReference>
<proteinExistence type="predicted"/>
<sequence length="193" mass="20960">MIVQPLPAMTSRTALLIIDVQHMMCNGRYACHDIDNVIGRLNGLAEEARAAGVPVIFVQHEDDEDGGLQHGTEAWQLDSRLDVKAGDPRIRKTSPDSFHRTDLDALLRMLGIRHLVIGGLQSDYCVDTTVRRALSSGYDVTLAADAHSTIDDGELTAAQISAHHTRILSHLNSFGPSMAAVPAASIRFARQQG</sequence>
<gene>
    <name evidence="1" type="ORF">RD2015_787</name>
</gene>
<dbReference type="STRING" id="76731.RD2015_787"/>
<dbReference type="Proteomes" id="UP000060699">
    <property type="component" value="Chromosome"/>
</dbReference>
<dbReference type="InterPro" id="IPR050272">
    <property type="entry name" value="Isochorismatase-like_hydrls"/>
</dbReference>
<dbReference type="CDD" id="cd01014">
    <property type="entry name" value="nicotinamidase_related"/>
    <property type="match status" value="1"/>
</dbReference>
<dbReference type="InterPro" id="IPR036380">
    <property type="entry name" value="Isochorismatase-like_sf"/>
</dbReference>
<accession>A0A0U3MQR7</accession>
<dbReference type="PATRIC" id="fig|76731.3.peg.800"/>
<dbReference type="Gene3D" id="3.40.50.850">
    <property type="entry name" value="Isochorismatase-like"/>
    <property type="match status" value="1"/>
</dbReference>
<name>A0A0U3MQR7_9BURK</name>
<dbReference type="PANTHER" id="PTHR43540:SF14">
    <property type="entry name" value="ISOCHORISMATASE"/>
    <property type="match status" value="1"/>
</dbReference>
<dbReference type="EMBL" id="CP013729">
    <property type="protein sequence ID" value="ALV05283.1"/>
    <property type="molecule type" value="Genomic_DNA"/>
</dbReference>
<evidence type="ECO:0000313" key="2">
    <source>
        <dbReference type="Proteomes" id="UP000060699"/>
    </source>
</evidence>
<dbReference type="Pfam" id="PF00857">
    <property type="entry name" value="Isochorismatase"/>
    <property type="match status" value="1"/>
</dbReference>
<keyword evidence="2" id="KW-1185">Reference proteome</keyword>
<evidence type="ECO:0000313" key="1">
    <source>
        <dbReference type="EMBL" id="ALV05283.1"/>
    </source>
</evidence>
<organism evidence="1 2">
    <name type="scientific">Roseateles depolymerans</name>
    <dbReference type="NCBI Taxonomy" id="76731"/>
    <lineage>
        <taxon>Bacteria</taxon>
        <taxon>Pseudomonadati</taxon>
        <taxon>Pseudomonadota</taxon>
        <taxon>Betaproteobacteria</taxon>
        <taxon>Burkholderiales</taxon>
        <taxon>Sphaerotilaceae</taxon>
        <taxon>Roseateles</taxon>
    </lineage>
</organism>
<dbReference type="KEGG" id="rdp:RD2015_787"/>
<protein>
    <submittedName>
        <fullName evidence="1">Isochorismatase</fullName>
    </submittedName>
</protein>
<reference evidence="1 2" key="1">
    <citation type="submission" date="2015-12" db="EMBL/GenBank/DDBJ databases">
        <title>Complete genome of Roseateles depolymerans KCTC 42856.</title>
        <authorList>
            <person name="Kim K.M."/>
        </authorList>
    </citation>
    <scope>NUCLEOTIDE SEQUENCE [LARGE SCALE GENOMIC DNA]</scope>
    <source>
        <strain evidence="1 2">KCTC 42856</strain>
    </source>
</reference>
<dbReference type="SUPFAM" id="SSF52499">
    <property type="entry name" value="Isochorismatase-like hydrolases"/>
    <property type="match status" value="1"/>
</dbReference>
<dbReference type="PANTHER" id="PTHR43540">
    <property type="entry name" value="PEROXYUREIDOACRYLATE/UREIDOACRYLATE AMIDOHYDROLASE-RELATED"/>
    <property type="match status" value="1"/>
</dbReference>
<dbReference type="AlphaFoldDB" id="A0A0U3MQR7"/>